<dbReference type="OrthoDB" id="2658466at2759"/>
<reference evidence="1 2" key="1">
    <citation type="submission" date="2014-04" db="EMBL/GenBank/DDBJ databases">
        <authorList>
            <consortium name="DOE Joint Genome Institute"/>
            <person name="Kuo A."/>
            <person name="Kohler A."/>
            <person name="Nagy L.G."/>
            <person name="Floudas D."/>
            <person name="Copeland A."/>
            <person name="Barry K.W."/>
            <person name="Cichocki N."/>
            <person name="Veneault-Fourrey C."/>
            <person name="LaButti K."/>
            <person name="Lindquist E.A."/>
            <person name="Lipzen A."/>
            <person name="Lundell T."/>
            <person name="Morin E."/>
            <person name="Murat C."/>
            <person name="Sun H."/>
            <person name="Tunlid A."/>
            <person name="Henrissat B."/>
            <person name="Grigoriev I.V."/>
            <person name="Hibbett D.S."/>
            <person name="Martin F."/>
            <person name="Nordberg H.P."/>
            <person name="Cantor M.N."/>
            <person name="Hua S.X."/>
        </authorList>
    </citation>
    <scope>NUCLEOTIDE SEQUENCE [LARGE SCALE GENOMIC DNA]</scope>
    <source>
        <strain evidence="1 2">Foug A</strain>
    </source>
</reference>
<dbReference type="STRING" id="1036808.A0A0C3EQV0"/>
<dbReference type="InParanoid" id="A0A0C3EQV0"/>
<dbReference type="Pfam" id="PF18758">
    <property type="entry name" value="KDZ"/>
    <property type="match status" value="1"/>
</dbReference>
<evidence type="ECO:0008006" key="3">
    <source>
        <dbReference type="Google" id="ProtNLM"/>
    </source>
</evidence>
<dbReference type="InterPro" id="IPR040521">
    <property type="entry name" value="KDZ"/>
</dbReference>
<name>A0A0C3EQV0_9AGAM</name>
<evidence type="ECO:0000313" key="2">
    <source>
        <dbReference type="Proteomes" id="UP000053989"/>
    </source>
</evidence>
<dbReference type="EMBL" id="KN822004">
    <property type="protein sequence ID" value="KIM70529.1"/>
    <property type="molecule type" value="Genomic_DNA"/>
</dbReference>
<gene>
    <name evidence="1" type="ORF">SCLCIDRAFT_18643</name>
</gene>
<accession>A0A0C3EQV0</accession>
<protein>
    <recommendedName>
        <fullName evidence="3">CxC2-like cysteine cluster KDZ transposase-associated domain-containing protein</fullName>
    </recommendedName>
</protein>
<dbReference type="AlphaFoldDB" id="A0A0C3EQV0"/>
<proteinExistence type="predicted"/>
<organism evidence="1 2">
    <name type="scientific">Scleroderma citrinum Foug A</name>
    <dbReference type="NCBI Taxonomy" id="1036808"/>
    <lineage>
        <taxon>Eukaryota</taxon>
        <taxon>Fungi</taxon>
        <taxon>Dikarya</taxon>
        <taxon>Basidiomycota</taxon>
        <taxon>Agaricomycotina</taxon>
        <taxon>Agaricomycetes</taxon>
        <taxon>Agaricomycetidae</taxon>
        <taxon>Boletales</taxon>
        <taxon>Sclerodermatineae</taxon>
        <taxon>Sclerodermataceae</taxon>
        <taxon>Scleroderma</taxon>
    </lineage>
</organism>
<sequence length="589" mass="66567">MNYYSKLPRLTSNAFPLAVPDRYKELLRVSRSWRLLKLLKWQGFHGRSVEPGAGELVLFCPACPQPGVNVPLVEEVDLNHWKYSRIIAMDGNFKAEHMLLKRPADELWLMNGKGFMVTAEPYKTYLAQTANRVEKSDCSNHHAVNQTNTNRSQLASTGIGGCACARHGCFIPHAMVDFQRGEQQVNMDYALAYAVHHGMGYGQQVINFYDINSLSLNRKLKAAHQHLVSSSDAFANLDATVPGDLREMWKEQERKALAERLSNPKAMDIFEVQLKKAPSIKSVEMNLIEMQAAGDAPQGCATWMARALKVEEAQQSQINGLVQATATFLGADWDSDLIGLQEGHTDEDDTFITVSPGNAEGAILPLPSYIGLPHCGAWGLNCLIKQELQLHQGQANDALHEIQLSLADKAMLYRTDVRHGRNYTMTSRTWKKVADLDATVTRHTAVYHRCRKQMVALGADSSILDQYQPLDKKDLIVSTTVTEPNARGHRHDSLAWFWTMDIPKDTNRNDWMSEFYHVHWLRAKAKQDRWVEEVELLVSEHQWTHNFFNHRAGHWAEQAAEAAQIGDRSLGCYAARQCDMYNKLGRLCK</sequence>
<reference evidence="2" key="2">
    <citation type="submission" date="2015-01" db="EMBL/GenBank/DDBJ databases">
        <title>Evolutionary Origins and Diversification of the Mycorrhizal Mutualists.</title>
        <authorList>
            <consortium name="DOE Joint Genome Institute"/>
            <consortium name="Mycorrhizal Genomics Consortium"/>
            <person name="Kohler A."/>
            <person name="Kuo A."/>
            <person name="Nagy L.G."/>
            <person name="Floudas D."/>
            <person name="Copeland A."/>
            <person name="Barry K.W."/>
            <person name="Cichocki N."/>
            <person name="Veneault-Fourrey C."/>
            <person name="LaButti K."/>
            <person name="Lindquist E.A."/>
            <person name="Lipzen A."/>
            <person name="Lundell T."/>
            <person name="Morin E."/>
            <person name="Murat C."/>
            <person name="Riley R."/>
            <person name="Ohm R."/>
            <person name="Sun H."/>
            <person name="Tunlid A."/>
            <person name="Henrissat B."/>
            <person name="Grigoriev I.V."/>
            <person name="Hibbett D.S."/>
            <person name="Martin F."/>
        </authorList>
    </citation>
    <scope>NUCLEOTIDE SEQUENCE [LARGE SCALE GENOMIC DNA]</scope>
    <source>
        <strain evidence="2">Foug A</strain>
    </source>
</reference>
<evidence type="ECO:0000313" key="1">
    <source>
        <dbReference type="EMBL" id="KIM70529.1"/>
    </source>
</evidence>
<keyword evidence="2" id="KW-1185">Reference proteome</keyword>
<dbReference type="Proteomes" id="UP000053989">
    <property type="component" value="Unassembled WGS sequence"/>
</dbReference>
<dbReference type="HOGENOM" id="CLU_003703_13_1_1"/>